<evidence type="ECO:0000313" key="3">
    <source>
        <dbReference type="Proteomes" id="UP000648816"/>
    </source>
</evidence>
<evidence type="ECO:0000259" key="1">
    <source>
        <dbReference type="Pfam" id="PF20579"/>
    </source>
</evidence>
<sequence length="285" mass="27659">SGTATVAAPTDDVYKDAGSVQATITTATGGNFENLVPSTVPAVTTVTDTIDTSTVKLTADASVAEGGTVTYTATVGAPVTGSPVVVTLANGQNITIAVGQTTGTATFTAPNDALTGNAPITNVITNVSGGNFENLVADKTPVSTAVTDVADTTNLSLSASSSVAEGGSITYTATLTNAAGSPVTVTLSNGAVITIKAGETSGTATVAAPTDDVYKDAGSVQATITGATGGNFENLVPSTTPAVTQVTDTIDTSTVKLTADTSVAEGGTVTYTATVGAPVTGSPVV</sequence>
<accession>A0A9E2WDA8</accession>
<dbReference type="InterPro" id="IPR046779">
    <property type="entry name" value="LapA_adhesin_dom"/>
</dbReference>
<feature type="domain" description="LapA adhesin" evidence="1">
    <location>
        <begin position="151"/>
        <end position="249"/>
    </location>
</feature>
<evidence type="ECO:0000313" key="2">
    <source>
        <dbReference type="EMBL" id="MBV4488944.1"/>
    </source>
</evidence>
<dbReference type="RefSeq" id="WP_217847155.1">
    <property type="nucleotide sequence ID" value="NZ_JABWQP020000040.1"/>
</dbReference>
<comment type="caution">
    <text evidence="2">The sequence shown here is derived from an EMBL/GenBank/DDBJ whole genome shotgun (WGS) entry which is preliminary data.</text>
</comment>
<name>A0A9E2WDA8_9PSED</name>
<gene>
    <name evidence="2" type="ORF">HU727_025485</name>
</gene>
<feature type="domain" description="LapA adhesin" evidence="1">
    <location>
        <begin position="51"/>
        <end position="148"/>
    </location>
</feature>
<protein>
    <recommendedName>
        <fullName evidence="1">LapA adhesin domain-containing protein</fullName>
    </recommendedName>
</protein>
<dbReference type="Proteomes" id="UP000648816">
    <property type="component" value="Unassembled WGS sequence"/>
</dbReference>
<proteinExistence type="predicted"/>
<dbReference type="AlphaFoldDB" id="A0A9E2WDA8"/>
<organism evidence="2 3">
    <name type="scientific">Pseudomonas khorasanensis</name>
    <dbReference type="NCBI Taxonomy" id="2745508"/>
    <lineage>
        <taxon>Bacteria</taxon>
        <taxon>Pseudomonadati</taxon>
        <taxon>Pseudomonadota</taxon>
        <taxon>Gammaproteobacteria</taxon>
        <taxon>Pseudomonadales</taxon>
        <taxon>Pseudomonadaceae</taxon>
        <taxon>Pseudomonas</taxon>
    </lineage>
</organism>
<reference evidence="2 3" key="1">
    <citation type="journal article" date="2020" name="Microorganisms">
        <title>Reliable Identification of Environmental Pseudomonas Isolates Using the rpoD Gene.</title>
        <authorList>
            <consortium name="The Broad Institute Genome Sequencing Platform"/>
            <person name="Girard L."/>
            <person name="Lood C."/>
            <person name="Rokni-Zadeh H."/>
            <person name="van Noort V."/>
            <person name="Lavigne R."/>
            <person name="De Mot R."/>
        </authorList>
    </citation>
    <scope>NUCLEOTIDE SEQUENCE [LARGE SCALE GENOMIC DNA]</scope>
    <source>
        <strain evidence="2 3">SWRI153</strain>
    </source>
</reference>
<dbReference type="Pfam" id="PF20579">
    <property type="entry name" value="LapA"/>
    <property type="match status" value="3"/>
</dbReference>
<feature type="non-terminal residue" evidence="2">
    <location>
        <position position="1"/>
    </location>
</feature>
<feature type="non-terminal residue" evidence="2">
    <location>
        <position position="285"/>
    </location>
</feature>
<feature type="domain" description="LapA adhesin" evidence="1">
    <location>
        <begin position="1"/>
        <end position="49"/>
    </location>
</feature>
<dbReference type="EMBL" id="JABWQP020000040">
    <property type="protein sequence ID" value="MBV4488944.1"/>
    <property type="molecule type" value="Genomic_DNA"/>
</dbReference>
<keyword evidence="3" id="KW-1185">Reference proteome</keyword>